<dbReference type="PRINTS" id="PR00364">
    <property type="entry name" value="DISEASERSIST"/>
</dbReference>
<feature type="repeat" description="WD" evidence="3">
    <location>
        <begin position="1118"/>
        <end position="1159"/>
    </location>
</feature>
<dbReference type="InterPro" id="IPR002182">
    <property type="entry name" value="NB-ARC"/>
</dbReference>
<dbReference type="HOGENOM" id="CLU_004080_1_0_7"/>
<dbReference type="InterPro" id="IPR027417">
    <property type="entry name" value="P-loop_NTPase"/>
</dbReference>
<gene>
    <name evidence="6" type="ordered locus">Hoch_1343</name>
</gene>
<dbReference type="Gene3D" id="2.130.10.10">
    <property type="entry name" value="YVTN repeat-like/Quinoprotein amine dehydrogenase"/>
    <property type="match status" value="4"/>
</dbReference>
<keyword evidence="1 3" id="KW-0853">WD repeat</keyword>
<feature type="repeat" description="WD" evidence="3">
    <location>
        <begin position="1083"/>
        <end position="1117"/>
    </location>
</feature>
<dbReference type="InterPro" id="IPR001680">
    <property type="entry name" value="WD40_rpt"/>
</dbReference>
<dbReference type="InterPro" id="IPR036388">
    <property type="entry name" value="WH-like_DNA-bd_sf"/>
</dbReference>
<organism evidence="6 7">
    <name type="scientific">Haliangium ochraceum (strain DSM 14365 / JCM 11303 / SMP-2)</name>
    <dbReference type="NCBI Taxonomy" id="502025"/>
    <lineage>
        <taxon>Bacteria</taxon>
        <taxon>Pseudomonadati</taxon>
        <taxon>Myxococcota</taxon>
        <taxon>Polyangia</taxon>
        <taxon>Haliangiales</taxon>
        <taxon>Kofleriaceae</taxon>
        <taxon>Haliangium</taxon>
    </lineage>
</organism>
<dbReference type="CDD" id="cd00200">
    <property type="entry name" value="WD40"/>
    <property type="match status" value="2"/>
</dbReference>
<dbReference type="Proteomes" id="UP000001880">
    <property type="component" value="Chromosome"/>
</dbReference>
<dbReference type="GO" id="GO:0005829">
    <property type="term" value="C:cytosol"/>
    <property type="evidence" value="ECO:0007669"/>
    <property type="project" value="UniProtKB-ARBA"/>
</dbReference>
<dbReference type="InterPro" id="IPR015943">
    <property type="entry name" value="WD40/YVTN_repeat-like_dom_sf"/>
</dbReference>
<evidence type="ECO:0000313" key="7">
    <source>
        <dbReference type="Proteomes" id="UP000001880"/>
    </source>
</evidence>
<dbReference type="InterPro" id="IPR011047">
    <property type="entry name" value="Quinoprotein_ADH-like_sf"/>
</dbReference>
<dbReference type="GO" id="GO:0043531">
    <property type="term" value="F:ADP binding"/>
    <property type="evidence" value="ECO:0007669"/>
    <property type="project" value="InterPro"/>
</dbReference>
<dbReference type="PROSITE" id="PS00678">
    <property type="entry name" value="WD_REPEATS_1"/>
    <property type="match status" value="8"/>
</dbReference>
<sequence>MDSDELEALSEGLGAHEKELEAMGVALVKRDRESFIAKTANLLVSLVAEIPVLGRLSEAVVSRVFAESANAKLAQHWADWEQELDRRELVRRVRGAVAEMIEEAHIQLVRSQHASKDEILGRVGELRADLAGFREDFAARLAAAGVRIEQGDIRDGAIGVLLDKREIHHHYHHGDASRPPEETGEPGPYRCMPPEPAGFIPRKELDELVDELRKVAGKDAHGSVGITTALQGAGGFGKTTLAQALCHDARVREAFPGGILWTTLGEELSNDALTDRILGLLRWWSDEEPPGFKSPEEAAATLAERLSGKGVLVVVDDVWKRGHLAPFLNRGLSVLVTTRDRTTLPRDCDTKDVDSMQASEATALLARGLKDAAEIDFGPLAKRLGYWPLLLGLANGRLRDLVEKRRLSVSAALERVSARLDRLGLKAFDEKNAEDRALAVELTIRLSLDCLDEDERRCYERLAIFPEDVALPISMLARYWWPDDGELDAAEELCERLADLSLVQHLDLARGTVRLHDVFRQYLTDSQRDTMHALHAAWLDALRPESGQWSDLSIEAAYAWQYLAYHLHEAGRVDELADLLFDYAWLEAKLRPGWLPEGRSSERVNALLSDFAHLPAEHTAKHDATLVQGALRLSSQVLALDAAQLPGHLIGRLACFERAPETRLARLLAQSRGPHGHAWLEPLVPALTAPGGALQQTLSGHTGGVNAVALSGDGGRAVSGGEDGKVVVWDVERGEQEATLSGHTKSVNAVVLSRDGRRAVSGSSDGTVKVWDVERGREEATLSGHDGWVLAVALSGDGRRAVSMSFDGTMKVWEVQRGQVETTLSVRNTWVKAVAISGDGRRAVSGGSKGTVVVWDVERGQQEAKLSGPTGGVQAVAFSGNGRRVVSGSQDGTVRVWDVERGQQEATLSGHTDWVRAVALSGDGRRAVSGGADGKVVVWDVERGQQEATLSGHTDWVNAVAFSEDGRRAVSGGDDGTVKVWKVERGQQEAVPSDSTELLSAVALSGDGRRAVSGSKEGKVLVREVEGGTQAVTLSGHTDIVWTVALSEDGRYAVSGSKDGNVVAWDVERGQQEATRSYDVGLVCAVALSGDGRRGVVGGTDGKVVVWEVRGGQQNVTFSGHTGWVRAVALSGDGWRAVSGGYDGKVVVWDVEGGQEEAKLSGHIGRVLAVALSGDGRRAVWGGEDGKVVVWDVERGQEEATLSGHTSAVKAVVLSGDGRRAVSGSWDGTVKVWDVDSGCCLATFTAEASVDACALAGRDRIAAGDRRGRVHFLRLVEPEE</sequence>
<dbReference type="SUPFAM" id="SSF50978">
    <property type="entry name" value="WD40 repeat-like"/>
    <property type="match status" value="1"/>
</dbReference>
<dbReference type="PROSITE" id="PS50294">
    <property type="entry name" value="WD_REPEATS_REGION"/>
    <property type="match status" value="10"/>
</dbReference>
<dbReference type="KEGG" id="hoh:Hoch_1343"/>
<evidence type="ECO:0000259" key="5">
    <source>
        <dbReference type="Pfam" id="PF17908"/>
    </source>
</evidence>
<keyword evidence="7" id="KW-1185">Reference proteome</keyword>
<feature type="repeat" description="WD" evidence="3">
    <location>
        <begin position="1034"/>
        <end position="1075"/>
    </location>
</feature>
<dbReference type="SMART" id="SM00320">
    <property type="entry name" value="WD40"/>
    <property type="match status" value="14"/>
</dbReference>
<keyword evidence="2" id="KW-0677">Repeat</keyword>
<dbReference type="Gene3D" id="1.25.40.370">
    <property type="match status" value="1"/>
</dbReference>
<accession>D0LTK4</accession>
<dbReference type="Pfam" id="PF00931">
    <property type="entry name" value="NB-ARC"/>
    <property type="match status" value="1"/>
</dbReference>
<dbReference type="RefSeq" id="WP_012826508.1">
    <property type="nucleotide sequence ID" value="NC_013440.1"/>
</dbReference>
<evidence type="ECO:0000313" key="6">
    <source>
        <dbReference type="EMBL" id="ACY13899.1"/>
    </source>
</evidence>
<dbReference type="InterPro" id="IPR019775">
    <property type="entry name" value="WD40_repeat_CS"/>
</dbReference>
<dbReference type="PRINTS" id="PR00320">
    <property type="entry name" value="GPROTEINBRPT"/>
</dbReference>
<feature type="repeat" description="WD" evidence="3">
    <location>
        <begin position="950"/>
        <end position="991"/>
    </location>
</feature>
<feature type="domain" description="APAF-1 helical" evidence="5">
    <location>
        <begin position="547"/>
        <end position="591"/>
    </location>
</feature>
<dbReference type="InterPro" id="IPR020472">
    <property type="entry name" value="WD40_PAC1"/>
</dbReference>
<reference evidence="6 7" key="1">
    <citation type="journal article" date="2010" name="Stand. Genomic Sci.">
        <title>Complete genome sequence of Haliangium ochraceum type strain (SMP-2).</title>
        <authorList>
            <consortium name="US DOE Joint Genome Institute (JGI-PGF)"/>
            <person name="Ivanova N."/>
            <person name="Daum C."/>
            <person name="Lang E."/>
            <person name="Abt B."/>
            <person name="Kopitz M."/>
            <person name="Saunders E."/>
            <person name="Lapidus A."/>
            <person name="Lucas S."/>
            <person name="Glavina Del Rio T."/>
            <person name="Nolan M."/>
            <person name="Tice H."/>
            <person name="Copeland A."/>
            <person name="Cheng J.F."/>
            <person name="Chen F."/>
            <person name="Bruce D."/>
            <person name="Goodwin L."/>
            <person name="Pitluck S."/>
            <person name="Mavromatis K."/>
            <person name="Pati A."/>
            <person name="Mikhailova N."/>
            <person name="Chen A."/>
            <person name="Palaniappan K."/>
            <person name="Land M."/>
            <person name="Hauser L."/>
            <person name="Chang Y.J."/>
            <person name="Jeffries C.D."/>
            <person name="Detter J.C."/>
            <person name="Brettin T."/>
            <person name="Rohde M."/>
            <person name="Goker M."/>
            <person name="Bristow J."/>
            <person name="Markowitz V."/>
            <person name="Eisen J.A."/>
            <person name="Hugenholtz P."/>
            <person name="Kyrpides N.C."/>
            <person name="Klenk H.P."/>
        </authorList>
    </citation>
    <scope>NUCLEOTIDE SEQUENCE [LARGE SCALE GENOMIC DNA]</scope>
    <source>
        <strain evidence="7">DSM 14365 / CIP 107738 / JCM 11303 / AJ 13395 / SMP-2</strain>
    </source>
</reference>
<feature type="repeat" description="WD" evidence="3">
    <location>
        <begin position="824"/>
        <end position="865"/>
    </location>
</feature>
<dbReference type="eggNOG" id="COG2319">
    <property type="taxonomic scope" value="Bacteria"/>
</dbReference>
<evidence type="ECO:0000259" key="4">
    <source>
        <dbReference type="Pfam" id="PF00931"/>
    </source>
</evidence>
<dbReference type="AlphaFoldDB" id="D0LTK4"/>
<feature type="repeat" description="WD" evidence="3">
    <location>
        <begin position="908"/>
        <end position="949"/>
    </location>
</feature>
<dbReference type="PROSITE" id="PS50082">
    <property type="entry name" value="WD_REPEATS_2"/>
    <property type="match status" value="12"/>
</dbReference>
<feature type="repeat" description="WD" evidence="3">
    <location>
        <begin position="782"/>
        <end position="823"/>
    </location>
</feature>
<name>D0LTK4_HALO1</name>
<dbReference type="InterPro" id="IPR041452">
    <property type="entry name" value="APAF1_C"/>
</dbReference>
<proteinExistence type="predicted"/>
<evidence type="ECO:0000256" key="3">
    <source>
        <dbReference type="PROSITE-ProRule" id="PRU00221"/>
    </source>
</evidence>
<dbReference type="Pfam" id="PF17908">
    <property type="entry name" value="APAF1_C"/>
    <property type="match status" value="1"/>
</dbReference>
<feature type="repeat" description="WD" evidence="3">
    <location>
        <begin position="866"/>
        <end position="907"/>
    </location>
</feature>
<dbReference type="eggNOG" id="COG3903">
    <property type="taxonomic scope" value="Bacteria"/>
</dbReference>
<dbReference type="InterPro" id="IPR036322">
    <property type="entry name" value="WD40_repeat_dom_sf"/>
</dbReference>
<protein>
    <submittedName>
        <fullName evidence="6">WD40 repeat, subgroup</fullName>
    </submittedName>
</protein>
<evidence type="ECO:0000256" key="2">
    <source>
        <dbReference type="ARBA" id="ARBA00022737"/>
    </source>
</evidence>
<dbReference type="PANTHER" id="PTHR19848">
    <property type="entry name" value="WD40 REPEAT PROTEIN"/>
    <property type="match status" value="1"/>
</dbReference>
<dbReference type="PANTHER" id="PTHR19848:SF8">
    <property type="entry name" value="F-BOX AND WD REPEAT DOMAIN CONTAINING 7"/>
    <property type="match status" value="1"/>
</dbReference>
<feature type="repeat" description="WD" evidence="3">
    <location>
        <begin position="1160"/>
        <end position="1201"/>
    </location>
</feature>
<dbReference type="EMBL" id="CP001804">
    <property type="protein sequence ID" value="ACY13899.1"/>
    <property type="molecule type" value="Genomic_DNA"/>
</dbReference>
<feature type="domain" description="NB-ARC" evidence="4">
    <location>
        <begin position="217"/>
        <end position="364"/>
    </location>
</feature>
<dbReference type="SUPFAM" id="SSF52540">
    <property type="entry name" value="P-loop containing nucleoside triphosphate hydrolases"/>
    <property type="match status" value="1"/>
</dbReference>
<feature type="repeat" description="WD" evidence="3">
    <location>
        <begin position="1202"/>
        <end position="1243"/>
    </location>
</feature>
<dbReference type="Gene3D" id="1.10.10.10">
    <property type="entry name" value="Winged helix-like DNA-binding domain superfamily/Winged helix DNA-binding domain"/>
    <property type="match status" value="1"/>
</dbReference>
<evidence type="ECO:0000256" key="1">
    <source>
        <dbReference type="ARBA" id="ARBA00022574"/>
    </source>
</evidence>
<dbReference type="SUPFAM" id="SSF50998">
    <property type="entry name" value="Quinoprotein alcohol dehydrogenase-like"/>
    <property type="match status" value="1"/>
</dbReference>
<dbReference type="Gene3D" id="3.40.50.300">
    <property type="entry name" value="P-loop containing nucleotide triphosphate hydrolases"/>
    <property type="match status" value="1"/>
</dbReference>
<feature type="repeat" description="WD" evidence="3">
    <location>
        <begin position="698"/>
        <end position="739"/>
    </location>
</feature>
<dbReference type="STRING" id="502025.Hoch_1343"/>
<feature type="repeat" description="WD" evidence="3">
    <location>
        <begin position="740"/>
        <end position="781"/>
    </location>
</feature>
<dbReference type="Pfam" id="PF00400">
    <property type="entry name" value="WD40"/>
    <property type="match status" value="11"/>
</dbReference>